<dbReference type="GeneID" id="19236277"/>
<dbReference type="Proteomes" id="UP000019373">
    <property type="component" value="Unassembled WGS sequence"/>
</dbReference>
<protein>
    <recommendedName>
        <fullName evidence="1">Clr5 domain-containing protein</fullName>
    </recommendedName>
</protein>
<feature type="domain" description="Clr5" evidence="1">
    <location>
        <begin position="165"/>
        <end position="217"/>
    </location>
</feature>
<gene>
    <name evidence="2" type="ORF">EPUS_01219</name>
</gene>
<dbReference type="AlphaFoldDB" id="U1GTV0"/>
<evidence type="ECO:0000313" key="2">
    <source>
        <dbReference type="EMBL" id="ERF75853.1"/>
    </source>
</evidence>
<dbReference type="PANTHER" id="PTHR38788:SF3">
    <property type="entry name" value="CLR5 DOMAIN-CONTAINING PROTEIN"/>
    <property type="match status" value="1"/>
</dbReference>
<organism evidence="2 3">
    <name type="scientific">Endocarpon pusillum (strain Z07020 / HMAS-L-300199)</name>
    <name type="common">Lichen-forming fungus</name>
    <dbReference type="NCBI Taxonomy" id="1263415"/>
    <lineage>
        <taxon>Eukaryota</taxon>
        <taxon>Fungi</taxon>
        <taxon>Dikarya</taxon>
        <taxon>Ascomycota</taxon>
        <taxon>Pezizomycotina</taxon>
        <taxon>Eurotiomycetes</taxon>
        <taxon>Chaetothyriomycetidae</taxon>
        <taxon>Verrucariales</taxon>
        <taxon>Verrucariaceae</taxon>
        <taxon>Endocarpon</taxon>
    </lineage>
</organism>
<dbReference type="Pfam" id="PF14420">
    <property type="entry name" value="Clr5"/>
    <property type="match status" value="1"/>
</dbReference>
<reference evidence="3" key="1">
    <citation type="journal article" date="2014" name="BMC Genomics">
        <title>Genome characteristics reveal the impact of lichenization on lichen-forming fungus Endocarpon pusillum Hedwig (Verrucariales, Ascomycota).</title>
        <authorList>
            <person name="Wang Y.-Y."/>
            <person name="Liu B."/>
            <person name="Zhang X.-Y."/>
            <person name="Zhou Q.-M."/>
            <person name="Zhang T."/>
            <person name="Li H."/>
            <person name="Yu Y.-F."/>
            <person name="Zhang X.-L."/>
            <person name="Hao X.-Y."/>
            <person name="Wang M."/>
            <person name="Wang L."/>
            <person name="Wei J.-C."/>
        </authorList>
    </citation>
    <scope>NUCLEOTIDE SEQUENCE [LARGE SCALE GENOMIC DNA]</scope>
    <source>
        <strain evidence="3">Z07020 / HMAS-L-300199</strain>
    </source>
</reference>
<evidence type="ECO:0000259" key="1">
    <source>
        <dbReference type="Pfam" id="PF14420"/>
    </source>
</evidence>
<dbReference type="RefSeq" id="XP_007786702.1">
    <property type="nucleotide sequence ID" value="XM_007788512.1"/>
</dbReference>
<dbReference type="PANTHER" id="PTHR38788">
    <property type="entry name" value="CLR5 DOMAIN-CONTAINING PROTEIN"/>
    <property type="match status" value="1"/>
</dbReference>
<sequence>MADEKPIYSVGVDCARSRSSFSIVSSDGIAILLLVIMESHVKQTRFALQPGLRQGQVFEIFDGDFGEVLQNGFPRDQVFDSLHGDPNSLVRHEPKQGEVFEMLDGSISDLIQRESQHDHTFDISHGDINRTIGYADHVPWEASGLVYRLCEPSFLASQAPKNPNDQEWRDIKPVFERLYSTENRTLKDVRIILERDRGFVASERMYKARISAWKLHKNLKKAEKAVWVQKIRHTGAGGQLIYNGRPVEHRLRRFCKENRVPAGPLREITRHYRDRRRRAPIAVSSRIESATFDLHSVFRSPSQPAPPIALYGDIRFAEEIVRNVDIYMNFYFTSGLGTWYYKVDPTVPARNELTLQPQVLIKNEEAWRDIVRPETVIRQLDNALYAFRNGFIETAFQESHKALDLVKTILEQQTPTLISYFFAFFTSYRANNTSQFEQNVSQFLVDMASNVLGKTHPLMEVINHLYMLSGLVEKCSVWRAATDVLGHSFRCLKDDEPVRITQWWYGSGIRAAGLITEAQVYLDVICGPNGTIQEQKPRYMGRKACFLAIQHKYLEAEIQLRECLELLEEDEFDILAEGSDSDSLGWCGEIHNGLFHLAETLEHTDRIDEAMAMLWRVIEFGFVVFGPEGVETRIFGSTFDKFLTWHGAMEERAVLRAQCPWLLSRKEIPKEFR</sequence>
<evidence type="ECO:0000313" key="3">
    <source>
        <dbReference type="Proteomes" id="UP000019373"/>
    </source>
</evidence>
<dbReference type="OrthoDB" id="539213at2759"/>
<dbReference type="eggNOG" id="ENOG502RZNG">
    <property type="taxonomic scope" value="Eukaryota"/>
</dbReference>
<dbReference type="InterPro" id="IPR025676">
    <property type="entry name" value="Clr5_dom"/>
</dbReference>
<dbReference type="EMBL" id="KE720795">
    <property type="protein sequence ID" value="ERF75853.1"/>
    <property type="molecule type" value="Genomic_DNA"/>
</dbReference>
<dbReference type="HOGENOM" id="CLU_027886_0_0_1"/>
<name>U1GTV0_ENDPU</name>
<proteinExistence type="predicted"/>
<keyword evidence="3" id="KW-1185">Reference proteome</keyword>
<accession>U1GTV0</accession>